<dbReference type="EMBL" id="JBHSLF010000002">
    <property type="protein sequence ID" value="MFC5342720.1"/>
    <property type="molecule type" value="Genomic_DNA"/>
</dbReference>
<dbReference type="RefSeq" id="WP_374038640.1">
    <property type="nucleotide sequence ID" value="NZ_CP169082.1"/>
</dbReference>
<reference evidence="2" key="1">
    <citation type="journal article" date="2019" name="Int. J. Syst. Evol. Microbiol.">
        <title>The Global Catalogue of Microorganisms (GCM) 10K type strain sequencing project: providing services to taxonomists for standard genome sequencing and annotation.</title>
        <authorList>
            <consortium name="The Broad Institute Genomics Platform"/>
            <consortium name="The Broad Institute Genome Sequencing Center for Infectious Disease"/>
            <person name="Wu L."/>
            <person name="Ma J."/>
        </authorList>
    </citation>
    <scope>NUCLEOTIDE SEQUENCE [LARGE SCALE GENOMIC DNA]</scope>
    <source>
        <strain evidence="2">JCM 12125</strain>
    </source>
</reference>
<dbReference type="Proteomes" id="UP001596152">
    <property type="component" value="Unassembled WGS sequence"/>
</dbReference>
<evidence type="ECO:0000313" key="2">
    <source>
        <dbReference type="Proteomes" id="UP001596152"/>
    </source>
</evidence>
<accession>A0ABW0FLT6</accession>
<keyword evidence="2" id="KW-1185">Reference proteome</keyword>
<organism evidence="1 2">
    <name type="scientific">Brevundimonas staleyi</name>
    <dbReference type="NCBI Taxonomy" id="74326"/>
    <lineage>
        <taxon>Bacteria</taxon>
        <taxon>Pseudomonadati</taxon>
        <taxon>Pseudomonadota</taxon>
        <taxon>Alphaproteobacteria</taxon>
        <taxon>Caulobacterales</taxon>
        <taxon>Caulobacteraceae</taxon>
        <taxon>Brevundimonas</taxon>
    </lineage>
</organism>
<gene>
    <name evidence="1" type="ORF">ACFPIE_02265</name>
</gene>
<protein>
    <submittedName>
        <fullName evidence="1">Uncharacterized protein</fullName>
    </submittedName>
</protein>
<proteinExistence type="predicted"/>
<sequence length="56" mass="5776">MTGTKLTSDAAIATGPTLLKVYGSWSKMLANGELRPDGVIVVKPKPAPRPKAKAAA</sequence>
<evidence type="ECO:0000313" key="1">
    <source>
        <dbReference type="EMBL" id="MFC5342720.1"/>
    </source>
</evidence>
<comment type="caution">
    <text evidence="1">The sequence shown here is derived from an EMBL/GenBank/DDBJ whole genome shotgun (WGS) entry which is preliminary data.</text>
</comment>
<name>A0ABW0FLT6_9CAUL</name>